<feature type="domain" description="NmrA-like" evidence="1">
    <location>
        <begin position="3"/>
        <end position="270"/>
    </location>
</feature>
<dbReference type="Gene3D" id="3.40.50.720">
    <property type="entry name" value="NAD(P)-binding Rossmann-like Domain"/>
    <property type="match status" value="1"/>
</dbReference>
<proteinExistence type="predicted"/>
<sequence>MSIVINTPNGQIGRLLALRLLEAGRPLTVISRSADKVADLVKQGARLVQGSTDDAAVLERALAGAEALFWLTPPVNGPDFVAWSREAALTAAKAVKAHGVKRVVVLSSVGAQHGAGTGPVNSLKAVEEAFKAVCADVTILRPGFFMENFLRDVGTLAKTGSLFMPVPRSKAVPFVAVADIAAKAAEVLLDAGWKGHRYVGVHGPADVTYAELEATFSEALGRPIRYVQVSLEDARKGMVGAGIPGWMADVFAEMYGGIGDGRMDPAEPRSAQTTTPTSLAKWAREVLKPAVEQAASAAA</sequence>
<dbReference type="InterPro" id="IPR051604">
    <property type="entry name" value="Ergot_Alk_Oxidoreductase"/>
</dbReference>
<organism evidence="2 3">
    <name type="scientific">Pyxidicoccus fallax</name>
    <dbReference type="NCBI Taxonomy" id="394095"/>
    <lineage>
        <taxon>Bacteria</taxon>
        <taxon>Pseudomonadati</taxon>
        <taxon>Myxococcota</taxon>
        <taxon>Myxococcia</taxon>
        <taxon>Myxococcales</taxon>
        <taxon>Cystobacterineae</taxon>
        <taxon>Myxococcaceae</taxon>
        <taxon>Pyxidicoccus</taxon>
    </lineage>
</organism>
<dbReference type="InterPro" id="IPR008030">
    <property type="entry name" value="NmrA-like"/>
</dbReference>
<dbReference type="EMBL" id="JABBJJ010000030">
    <property type="protein sequence ID" value="NMO15030.1"/>
    <property type="molecule type" value="Genomic_DNA"/>
</dbReference>
<dbReference type="AlphaFoldDB" id="A0A848L7R3"/>
<gene>
    <name evidence="2" type="ORF">HG543_09200</name>
</gene>
<evidence type="ECO:0000313" key="2">
    <source>
        <dbReference type="EMBL" id="NMO15030.1"/>
    </source>
</evidence>
<keyword evidence="3" id="KW-1185">Reference proteome</keyword>
<name>A0A848L7R3_9BACT</name>
<evidence type="ECO:0000259" key="1">
    <source>
        <dbReference type="Pfam" id="PF05368"/>
    </source>
</evidence>
<accession>A0A848L7R3</accession>
<dbReference type="SUPFAM" id="SSF51735">
    <property type="entry name" value="NAD(P)-binding Rossmann-fold domains"/>
    <property type="match status" value="1"/>
</dbReference>
<dbReference type="InterPro" id="IPR036291">
    <property type="entry name" value="NAD(P)-bd_dom_sf"/>
</dbReference>
<evidence type="ECO:0000313" key="3">
    <source>
        <dbReference type="Proteomes" id="UP000518300"/>
    </source>
</evidence>
<dbReference type="RefSeq" id="WP_169344327.1">
    <property type="nucleotide sequence ID" value="NZ_JABBJJ010000030.1"/>
</dbReference>
<protein>
    <submittedName>
        <fullName evidence="2">NmrA family NAD(P)-binding protein</fullName>
    </submittedName>
</protein>
<dbReference type="PANTHER" id="PTHR43162:SF1">
    <property type="entry name" value="PRESTALK A DIFFERENTIATION PROTEIN A"/>
    <property type="match status" value="1"/>
</dbReference>
<reference evidence="2 3" key="1">
    <citation type="submission" date="2020-04" db="EMBL/GenBank/DDBJ databases">
        <title>Draft genome of Pyxidicoccus fallax type strain.</title>
        <authorList>
            <person name="Whitworth D.E."/>
        </authorList>
    </citation>
    <scope>NUCLEOTIDE SEQUENCE [LARGE SCALE GENOMIC DNA]</scope>
    <source>
        <strain evidence="2 3">DSM 14698</strain>
    </source>
</reference>
<dbReference type="Pfam" id="PF05368">
    <property type="entry name" value="NmrA"/>
    <property type="match status" value="1"/>
</dbReference>
<dbReference type="Proteomes" id="UP000518300">
    <property type="component" value="Unassembled WGS sequence"/>
</dbReference>
<dbReference type="PANTHER" id="PTHR43162">
    <property type="match status" value="1"/>
</dbReference>
<dbReference type="Gene3D" id="3.90.25.10">
    <property type="entry name" value="UDP-galactose 4-epimerase, domain 1"/>
    <property type="match status" value="1"/>
</dbReference>
<comment type="caution">
    <text evidence="2">The sequence shown here is derived from an EMBL/GenBank/DDBJ whole genome shotgun (WGS) entry which is preliminary data.</text>
</comment>